<protein>
    <recommendedName>
        <fullName evidence="2">J domain-containing protein</fullName>
    </recommendedName>
</protein>
<proteinExistence type="predicted"/>
<evidence type="ECO:0000313" key="3">
    <source>
        <dbReference type="EMBL" id="GFQ82661.1"/>
    </source>
</evidence>
<name>A0A8X6FKY9_TRICU</name>
<feature type="region of interest" description="Disordered" evidence="1">
    <location>
        <begin position="157"/>
        <end position="180"/>
    </location>
</feature>
<feature type="domain" description="J" evidence="2">
    <location>
        <begin position="2"/>
        <end position="69"/>
    </location>
</feature>
<reference evidence="3" key="1">
    <citation type="submission" date="2020-07" db="EMBL/GenBank/DDBJ databases">
        <title>Multicomponent nature underlies the extraordinary mechanical properties of spider dragline silk.</title>
        <authorList>
            <person name="Kono N."/>
            <person name="Nakamura H."/>
            <person name="Mori M."/>
            <person name="Yoshida Y."/>
            <person name="Ohtoshi R."/>
            <person name="Malay A.D."/>
            <person name="Moran D.A.P."/>
            <person name="Tomita M."/>
            <person name="Numata K."/>
            <person name="Arakawa K."/>
        </authorList>
    </citation>
    <scope>NUCLEOTIDE SEQUENCE</scope>
</reference>
<dbReference type="EMBL" id="BMAO01012613">
    <property type="protein sequence ID" value="GFQ82661.1"/>
    <property type="molecule type" value="Genomic_DNA"/>
</dbReference>
<dbReference type="InterPro" id="IPR001623">
    <property type="entry name" value="DnaJ_domain"/>
</dbReference>
<dbReference type="SUPFAM" id="SSF46565">
    <property type="entry name" value="Chaperone J-domain"/>
    <property type="match status" value="1"/>
</dbReference>
<dbReference type="Gene3D" id="1.10.287.110">
    <property type="entry name" value="DnaJ domain"/>
    <property type="match status" value="1"/>
</dbReference>
<gene>
    <name evidence="3" type="primary">AVEN_132522_1</name>
    <name evidence="3" type="ORF">TNCT_586091</name>
</gene>
<comment type="caution">
    <text evidence="3">The sequence shown here is derived from an EMBL/GenBank/DDBJ whole genome shotgun (WGS) entry which is preliminary data.</text>
</comment>
<dbReference type="Pfam" id="PF00226">
    <property type="entry name" value="DnaJ"/>
    <property type="match status" value="1"/>
</dbReference>
<evidence type="ECO:0000259" key="2">
    <source>
        <dbReference type="PROSITE" id="PS50076"/>
    </source>
</evidence>
<organism evidence="3 4">
    <name type="scientific">Trichonephila clavata</name>
    <name type="common">Joro spider</name>
    <name type="synonym">Nephila clavata</name>
    <dbReference type="NCBI Taxonomy" id="2740835"/>
    <lineage>
        <taxon>Eukaryota</taxon>
        <taxon>Metazoa</taxon>
        <taxon>Ecdysozoa</taxon>
        <taxon>Arthropoda</taxon>
        <taxon>Chelicerata</taxon>
        <taxon>Arachnida</taxon>
        <taxon>Araneae</taxon>
        <taxon>Araneomorphae</taxon>
        <taxon>Entelegynae</taxon>
        <taxon>Araneoidea</taxon>
        <taxon>Nephilidae</taxon>
        <taxon>Trichonephila</taxon>
    </lineage>
</organism>
<accession>A0A8X6FKY9</accession>
<dbReference type="Proteomes" id="UP000887116">
    <property type="component" value="Unassembled WGS sequence"/>
</dbReference>
<dbReference type="PROSITE" id="PS50076">
    <property type="entry name" value="DNAJ_2"/>
    <property type="match status" value="1"/>
</dbReference>
<evidence type="ECO:0000313" key="4">
    <source>
        <dbReference type="Proteomes" id="UP000887116"/>
    </source>
</evidence>
<dbReference type="AlphaFoldDB" id="A0A8X6FKY9"/>
<dbReference type="InterPro" id="IPR036869">
    <property type="entry name" value="J_dom_sf"/>
</dbReference>
<dbReference type="OrthoDB" id="6437484at2759"/>
<keyword evidence="4" id="KW-1185">Reference proteome</keyword>
<sequence length="180" mass="20704">MDCYKVLRLPPNALSEEIEEAARKLLTIWNPFDYDDDFKEVALCVVDDIKKARRILTDPVLRKQHDEQLKIDASMMDKRNRNHRVEVLSDAGLNGFYCRPWIAPSYDILVKHGVNRSDGLEWEGLNLFQHGKANYHHASEFNEAFIMETSIGSKTLSPEQFTSTSTNMTQHRQSSSAFSL</sequence>
<evidence type="ECO:0000256" key="1">
    <source>
        <dbReference type="SAM" id="MobiDB-lite"/>
    </source>
</evidence>